<comment type="caution">
    <text evidence="2">The sequence shown here is derived from an EMBL/GenBank/DDBJ whole genome shotgun (WGS) entry which is preliminary data.</text>
</comment>
<protein>
    <submittedName>
        <fullName evidence="2">Uncharacterized protein</fullName>
    </submittedName>
</protein>
<feature type="region of interest" description="Disordered" evidence="1">
    <location>
        <begin position="95"/>
        <end position="226"/>
    </location>
</feature>
<feature type="region of interest" description="Disordered" evidence="1">
    <location>
        <begin position="333"/>
        <end position="413"/>
    </location>
</feature>
<dbReference type="PANTHER" id="PTHR33318">
    <property type="entry name" value="ASPARTYL/GLUTAMYL-TRNA(ASN/GLN) AMIDOTRANSFERASE SUBUNIT"/>
    <property type="match status" value="1"/>
</dbReference>
<name>A0ABD3SV54_9LAMI</name>
<evidence type="ECO:0000256" key="1">
    <source>
        <dbReference type="SAM" id="MobiDB-lite"/>
    </source>
</evidence>
<reference evidence="2 3" key="1">
    <citation type="submission" date="2024-12" db="EMBL/GenBank/DDBJ databases">
        <title>The unique morphological basis and parallel evolutionary history of personate flowers in Penstemon.</title>
        <authorList>
            <person name="Depatie T.H."/>
            <person name="Wessinger C.A."/>
        </authorList>
    </citation>
    <scope>NUCLEOTIDE SEQUENCE [LARGE SCALE GENOMIC DNA]</scope>
    <source>
        <strain evidence="2">WTNN_2</strain>
        <tissue evidence="2">Leaf</tissue>
    </source>
</reference>
<organism evidence="2 3">
    <name type="scientific">Penstemon smallii</name>
    <dbReference type="NCBI Taxonomy" id="265156"/>
    <lineage>
        <taxon>Eukaryota</taxon>
        <taxon>Viridiplantae</taxon>
        <taxon>Streptophyta</taxon>
        <taxon>Embryophyta</taxon>
        <taxon>Tracheophyta</taxon>
        <taxon>Spermatophyta</taxon>
        <taxon>Magnoliopsida</taxon>
        <taxon>eudicotyledons</taxon>
        <taxon>Gunneridae</taxon>
        <taxon>Pentapetalae</taxon>
        <taxon>asterids</taxon>
        <taxon>lamiids</taxon>
        <taxon>Lamiales</taxon>
        <taxon>Plantaginaceae</taxon>
        <taxon>Cheloneae</taxon>
        <taxon>Penstemon</taxon>
    </lineage>
</organism>
<dbReference type="AlphaFoldDB" id="A0ABD3SV54"/>
<evidence type="ECO:0000313" key="2">
    <source>
        <dbReference type="EMBL" id="KAL3828078.1"/>
    </source>
</evidence>
<feature type="compositionally biased region" description="Acidic residues" evidence="1">
    <location>
        <begin position="152"/>
        <end position="182"/>
    </location>
</feature>
<gene>
    <name evidence="2" type="ORF">ACJIZ3_016880</name>
</gene>
<dbReference type="InterPro" id="IPR039300">
    <property type="entry name" value="JASON"/>
</dbReference>
<dbReference type="EMBL" id="JBJXBP010000005">
    <property type="protein sequence ID" value="KAL3828078.1"/>
    <property type="molecule type" value="Genomic_DNA"/>
</dbReference>
<feature type="region of interest" description="Disordered" evidence="1">
    <location>
        <begin position="14"/>
        <end position="81"/>
    </location>
</feature>
<dbReference type="PANTHER" id="PTHR33318:SF4">
    <property type="entry name" value="OS04G0511700 PROTEIN"/>
    <property type="match status" value="1"/>
</dbReference>
<feature type="compositionally biased region" description="Low complexity" evidence="1">
    <location>
        <begin position="336"/>
        <end position="345"/>
    </location>
</feature>
<dbReference type="Proteomes" id="UP001634393">
    <property type="component" value="Unassembled WGS sequence"/>
</dbReference>
<accession>A0ABD3SV54</accession>
<feature type="compositionally biased region" description="Polar residues" evidence="1">
    <location>
        <begin position="265"/>
        <end position="275"/>
    </location>
</feature>
<evidence type="ECO:0000313" key="3">
    <source>
        <dbReference type="Proteomes" id="UP001634393"/>
    </source>
</evidence>
<feature type="region of interest" description="Disordered" evidence="1">
    <location>
        <begin position="252"/>
        <end position="275"/>
    </location>
</feature>
<keyword evidence="3" id="KW-1185">Reference proteome</keyword>
<proteinExistence type="predicted"/>
<sequence length="413" mass="46293">MGCFLGCFGGEKNEKRRKQRINRASPHAQRKRVQNVQQESLVASDEIITETPPKNSVSELLLNKPEGEEQPSRSPKKRVTFSSNVTAYEHVVSVHESIDSLPDCNTDVEEEKLEDLKKSSSKSQSLSEDENSVTSSVGSYPPNHRYHNARDSDDEFEEYGDSDLDDDEEDELDDDEDDYDESMESRVGDSSVELIHEEVESRPPTMVNVNAQTSDEESKAFGSRMNARDRSDYINSVLNPVENITQWKAAKSKGTHVSKLPPQKENLNANFSSEPTFKSKNEQLKNKNQGVAVDASLSNWLVSPEIKKTFSEESSFADRPILGALTVEELRQINASSSPRKSPSRSPDDMPIIGTVGTYWNHSDSAKHSDSVSSYKGIPNTTSKYREDKRVNWHSTPFETRLDRALNRGAAEA</sequence>